<dbReference type="EMBL" id="NKCI01000151">
    <property type="protein sequence ID" value="RSL51274.1"/>
    <property type="molecule type" value="Genomic_DNA"/>
</dbReference>
<dbReference type="PANTHER" id="PTHR34598">
    <property type="entry name" value="BLL6449 PROTEIN"/>
    <property type="match status" value="1"/>
</dbReference>
<evidence type="ECO:0000313" key="2">
    <source>
        <dbReference type="EMBL" id="RSL51274.1"/>
    </source>
</evidence>
<proteinExistence type="inferred from homology"/>
<dbReference type="STRING" id="1325734.A0A428PE06"/>
<dbReference type="PANTHER" id="PTHR34598:SF3">
    <property type="entry name" value="OXIDOREDUCTASE AN1597"/>
    <property type="match status" value="1"/>
</dbReference>
<evidence type="ECO:0008006" key="4">
    <source>
        <dbReference type="Google" id="ProtNLM"/>
    </source>
</evidence>
<comment type="similarity">
    <text evidence="1">Belongs to the asaB hydroxylase/desaturase family.</text>
</comment>
<evidence type="ECO:0000256" key="1">
    <source>
        <dbReference type="ARBA" id="ARBA00023604"/>
    </source>
</evidence>
<keyword evidence="3" id="KW-1185">Reference proteome</keyword>
<accession>A0A428PE06</accession>
<dbReference type="InterPro" id="IPR044053">
    <property type="entry name" value="AsaB-like"/>
</dbReference>
<sequence length="300" mass="34870">MEPIDTHLEYIVDNPRFKTERPFAVHVGDHQLDKYQAEDPQLNTIDLKEEPTKIYDLRSLDDVSLERYGFETHSREFTPFSIDHATEDQVEIYQTETEEFLKEALSAEKVVCYDYRLRRNGPSFVPGSKLNMNDPLLLDLPPRGAHIGSDLDITYDSGPQLIKTVLGATNQLQYLNSKYRIRIVNTWRPLVDKLDDQPLAVCDFRTLKLDNMIAADRIYVSLRTQVYYLKYDPAQRWYWFSHQTPKETMVMLMYDTKPRPGHANFCPHVSFHNPKAAKDAPPRESVETRNIVITQASESD</sequence>
<name>A0A428PE06_9HYPO</name>
<dbReference type="GO" id="GO:0016491">
    <property type="term" value="F:oxidoreductase activity"/>
    <property type="evidence" value="ECO:0007669"/>
    <property type="project" value="InterPro"/>
</dbReference>
<protein>
    <recommendedName>
        <fullName evidence="4">Methyltransferase</fullName>
    </recommendedName>
</protein>
<dbReference type="AlphaFoldDB" id="A0A428PE06"/>
<dbReference type="OrthoDB" id="412788at2759"/>
<organism evidence="2 3">
    <name type="scientific">Fusarium duplospermum</name>
    <dbReference type="NCBI Taxonomy" id="1325734"/>
    <lineage>
        <taxon>Eukaryota</taxon>
        <taxon>Fungi</taxon>
        <taxon>Dikarya</taxon>
        <taxon>Ascomycota</taxon>
        <taxon>Pezizomycotina</taxon>
        <taxon>Sordariomycetes</taxon>
        <taxon>Hypocreomycetidae</taxon>
        <taxon>Hypocreales</taxon>
        <taxon>Nectriaceae</taxon>
        <taxon>Fusarium</taxon>
        <taxon>Fusarium solani species complex</taxon>
    </lineage>
</organism>
<gene>
    <name evidence="2" type="ORF">CEP54_011482</name>
</gene>
<evidence type="ECO:0000313" key="3">
    <source>
        <dbReference type="Proteomes" id="UP000288168"/>
    </source>
</evidence>
<comment type="caution">
    <text evidence="2">The sequence shown here is derived from an EMBL/GenBank/DDBJ whole genome shotgun (WGS) entry which is preliminary data.</text>
</comment>
<reference evidence="2 3" key="1">
    <citation type="submission" date="2017-06" db="EMBL/GenBank/DDBJ databases">
        <title>Comparative genomic analysis of Ambrosia Fusariam Clade fungi.</title>
        <authorList>
            <person name="Stajich J.E."/>
            <person name="Carrillo J."/>
            <person name="Kijimoto T."/>
            <person name="Eskalen A."/>
            <person name="O'Donnell K."/>
            <person name="Kasson M."/>
        </authorList>
    </citation>
    <scope>NUCLEOTIDE SEQUENCE [LARGE SCALE GENOMIC DNA]</scope>
    <source>
        <strain evidence="2 3">NRRL62584</strain>
    </source>
</reference>
<dbReference type="Proteomes" id="UP000288168">
    <property type="component" value="Unassembled WGS sequence"/>
</dbReference>
<dbReference type="NCBIfam" id="NF041278">
    <property type="entry name" value="CmcJ_NvfI_EfuI"/>
    <property type="match status" value="1"/>
</dbReference>